<name>A0ABV4SEU6_9ACTN</name>
<sequence>MSACRLGLQFASMTGGPAHGSGTGRPELDLSWVPKARVRPSGLNAVPPIAKTRFHPIESETDDTALPTELTA</sequence>
<keyword evidence="2" id="KW-1185">Reference proteome</keyword>
<accession>A0ABV4SEU6</accession>
<reference evidence="1 2" key="1">
    <citation type="submission" date="2024-08" db="EMBL/GenBank/DDBJ databases">
        <title>Genome sequence of Streptomyces aureus CACIA-1.46HGO.</title>
        <authorList>
            <person name="Evangelista-Martinez Z."/>
        </authorList>
    </citation>
    <scope>NUCLEOTIDE SEQUENCE [LARGE SCALE GENOMIC DNA]</scope>
    <source>
        <strain evidence="1 2">CACIA-1.46HGO</strain>
    </source>
</reference>
<dbReference type="Proteomes" id="UP001571476">
    <property type="component" value="Unassembled WGS sequence"/>
</dbReference>
<dbReference type="EMBL" id="JBGOSP010000002">
    <property type="protein sequence ID" value="MFA3835694.1"/>
    <property type="molecule type" value="Genomic_DNA"/>
</dbReference>
<evidence type="ECO:0000313" key="1">
    <source>
        <dbReference type="EMBL" id="MFA3835694.1"/>
    </source>
</evidence>
<protein>
    <submittedName>
        <fullName evidence="1">Uncharacterized protein</fullName>
    </submittedName>
</protein>
<evidence type="ECO:0000313" key="2">
    <source>
        <dbReference type="Proteomes" id="UP001571476"/>
    </source>
</evidence>
<organism evidence="1 2">
    <name type="scientific">Streptomyces aureus</name>
    <dbReference type="NCBI Taxonomy" id="193461"/>
    <lineage>
        <taxon>Bacteria</taxon>
        <taxon>Bacillati</taxon>
        <taxon>Actinomycetota</taxon>
        <taxon>Actinomycetes</taxon>
        <taxon>Kitasatosporales</taxon>
        <taxon>Streptomycetaceae</taxon>
        <taxon>Streptomyces</taxon>
    </lineage>
</organism>
<gene>
    <name evidence="1" type="ORF">ACEG43_05790</name>
</gene>
<proteinExistence type="predicted"/>
<dbReference type="RefSeq" id="WP_372561667.1">
    <property type="nucleotide sequence ID" value="NZ_JBGOSP010000002.1"/>
</dbReference>
<comment type="caution">
    <text evidence="1">The sequence shown here is derived from an EMBL/GenBank/DDBJ whole genome shotgun (WGS) entry which is preliminary data.</text>
</comment>